<feature type="transmembrane region" description="Helical" evidence="1">
    <location>
        <begin position="37"/>
        <end position="56"/>
    </location>
</feature>
<accession>A0A5J6ZBZ6</accession>
<evidence type="ECO:0000256" key="1">
    <source>
        <dbReference type="SAM" id="Phobius"/>
    </source>
</evidence>
<dbReference type="KEGG" id="cuo:CUROG_08495"/>
<keyword evidence="1" id="KW-0812">Transmembrane</keyword>
<name>A0A5J6ZBZ6_9CORY</name>
<keyword evidence="1" id="KW-0472">Membrane</keyword>
<feature type="transmembrane region" description="Helical" evidence="1">
    <location>
        <begin position="12"/>
        <end position="31"/>
    </location>
</feature>
<keyword evidence="1" id="KW-1133">Transmembrane helix</keyword>
<protein>
    <submittedName>
        <fullName evidence="2">Uncharacterized protein</fullName>
    </submittedName>
</protein>
<gene>
    <name evidence="2" type="ORF">CUROG_08495</name>
</gene>
<dbReference type="Proteomes" id="UP000326711">
    <property type="component" value="Chromosome"/>
</dbReference>
<dbReference type="OrthoDB" id="4427098at2"/>
<proteinExistence type="predicted"/>
<organism evidence="2 3">
    <name type="scientific">Corynebacterium urogenitale</name>
    <dbReference type="NCBI Taxonomy" id="2487892"/>
    <lineage>
        <taxon>Bacteria</taxon>
        <taxon>Bacillati</taxon>
        <taxon>Actinomycetota</taxon>
        <taxon>Actinomycetes</taxon>
        <taxon>Mycobacteriales</taxon>
        <taxon>Corynebacteriaceae</taxon>
        <taxon>Corynebacterium</taxon>
    </lineage>
</organism>
<dbReference type="RefSeq" id="WP_151903337.1">
    <property type="nucleotide sequence ID" value="NZ_CP045032.1"/>
</dbReference>
<evidence type="ECO:0000313" key="2">
    <source>
        <dbReference type="EMBL" id="QFQ03047.1"/>
    </source>
</evidence>
<dbReference type="AlphaFoldDB" id="A0A5J6ZBZ6"/>
<dbReference type="EMBL" id="CP045032">
    <property type="protein sequence ID" value="QFQ03047.1"/>
    <property type="molecule type" value="Genomic_DNA"/>
</dbReference>
<keyword evidence="3" id="KW-1185">Reference proteome</keyword>
<sequence>MSRPTPVVTAPLSVRAITALFLGLAVGIMGAPVANGFKVIILVASVTIALLTTFNHPYRRDVRKAVEDTGAKYSTNWAQVLPLFPLWLALMSLPMFPSDWTLAAFAFVIATMYSWALHPQIDGTAHLPRKE</sequence>
<feature type="transmembrane region" description="Helical" evidence="1">
    <location>
        <begin position="102"/>
        <end position="121"/>
    </location>
</feature>
<evidence type="ECO:0000313" key="3">
    <source>
        <dbReference type="Proteomes" id="UP000326711"/>
    </source>
</evidence>
<reference evidence="3" key="1">
    <citation type="submission" date="2019-10" db="EMBL/GenBank/DDBJ databases">
        <title>Complete genome sequence of Corynebacterium urogenitalis DSM 108747, isolated from the genital tract of a cow.</title>
        <authorList>
            <person name="Ruckert C."/>
            <person name="Ballas P."/>
            <person name="Wagener K."/>
            <person name="Drillich M."/>
            <person name="Kaempfer P."/>
            <person name="Busse H.-J."/>
            <person name="Ehling-Schulz M."/>
        </authorList>
    </citation>
    <scope>NUCLEOTIDE SEQUENCE [LARGE SCALE GENOMIC DNA]</scope>
    <source>
        <strain evidence="3">LMM 1652</strain>
    </source>
</reference>
<feature type="transmembrane region" description="Helical" evidence="1">
    <location>
        <begin position="77"/>
        <end position="96"/>
    </location>
</feature>